<gene>
    <name evidence="2" type="ORF">KC19_VG132800</name>
</gene>
<reference evidence="2" key="1">
    <citation type="submission" date="2020-06" db="EMBL/GenBank/DDBJ databases">
        <title>WGS assembly of Ceratodon purpureus strain R40.</title>
        <authorList>
            <person name="Carey S.B."/>
            <person name="Jenkins J."/>
            <person name="Shu S."/>
            <person name="Lovell J.T."/>
            <person name="Sreedasyam A."/>
            <person name="Maumus F."/>
            <person name="Tiley G.P."/>
            <person name="Fernandez-Pozo N."/>
            <person name="Barry K."/>
            <person name="Chen C."/>
            <person name="Wang M."/>
            <person name="Lipzen A."/>
            <person name="Daum C."/>
            <person name="Saski C.A."/>
            <person name="Payton A.C."/>
            <person name="Mcbreen J.C."/>
            <person name="Conrad R.E."/>
            <person name="Kollar L.M."/>
            <person name="Olsson S."/>
            <person name="Huttunen S."/>
            <person name="Landis J.B."/>
            <person name="Wickett N.J."/>
            <person name="Johnson M.G."/>
            <person name="Rensing S.A."/>
            <person name="Grimwood J."/>
            <person name="Schmutz J."/>
            <person name="Mcdaniel S.F."/>
        </authorList>
    </citation>
    <scope>NUCLEOTIDE SEQUENCE</scope>
    <source>
        <strain evidence="2">R40</strain>
    </source>
</reference>
<dbReference type="Proteomes" id="UP000822688">
    <property type="component" value="Chromosome V"/>
</dbReference>
<dbReference type="AlphaFoldDB" id="A0A8T0HQR4"/>
<accession>A0A8T0HQR4</accession>
<proteinExistence type="predicted"/>
<protein>
    <submittedName>
        <fullName evidence="2">Uncharacterized protein</fullName>
    </submittedName>
</protein>
<sequence length="157" mass="17457">MSLGSSSLQDFALEDAMRRKWRRCRCAPLLSPHADFACCRCILLMPTQEWIQSPSSSYSLPSDLVESPRSGPDLNGQFTEEQIAVLTAIVKKLEEQDRRYCENEPWSHRTELIDDEATTVLISGGDGITKTARERSSLGDEGETEDTASSGNLNFTP</sequence>
<feature type="region of interest" description="Disordered" evidence="1">
    <location>
        <begin position="53"/>
        <end position="76"/>
    </location>
</feature>
<name>A0A8T0HQR4_CERPU</name>
<evidence type="ECO:0000313" key="3">
    <source>
        <dbReference type="Proteomes" id="UP000822688"/>
    </source>
</evidence>
<feature type="compositionally biased region" description="Low complexity" evidence="1">
    <location>
        <begin position="53"/>
        <end position="62"/>
    </location>
</feature>
<feature type="compositionally biased region" description="Polar residues" evidence="1">
    <location>
        <begin position="147"/>
        <end position="157"/>
    </location>
</feature>
<dbReference type="EMBL" id="CM026426">
    <property type="protein sequence ID" value="KAG0572893.1"/>
    <property type="molecule type" value="Genomic_DNA"/>
</dbReference>
<organism evidence="2 3">
    <name type="scientific">Ceratodon purpureus</name>
    <name type="common">Fire moss</name>
    <name type="synonym">Dicranum purpureum</name>
    <dbReference type="NCBI Taxonomy" id="3225"/>
    <lineage>
        <taxon>Eukaryota</taxon>
        <taxon>Viridiplantae</taxon>
        <taxon>Streptophyta</taxon>
        <taxon>Embryophyta</taxon>
        <taxon>Bryophyta</taxon>
        <taxon>Bryophytina</taxon>
        <taxon>Bryopsida</taxon>
        <taxon>Dicranidae</taxon>
        <taxon>Pseudoditrichales</taxon>
        <taxon>Ditrichaceae</taxon>
        <taxon>Ceratodon</taxon>
    </lineage>
</organism>
<keyword evidence="3" id="KW-1185">Reference proteome</keyword>
<comment type="caution">
    <text evidence="2">The sequence shown here is derived from an EMBL/GenBank/DDBJ whole genome shotgun (WGS) entry which is preliminary data.</text>
</comment>
<evidence type="ECO:0000256" key="1">
    <source>
        <dbReference type="SAM" id="MobiDB-lite"/>
    </source>
</evidence>
<feature type="region of interest" description="Disordered" evidence="1">
    <location>
        <begin position="124"/>
        <end position="157"/>
    </location>
</feature>
<evidence type="ECO:0000313" key="2">
    <source>
        <dbReference type="EMBL" id="KAG0572893.1"/>
    </source>
</evidence>